<evidence type="ECO:0000313" key="2">
    <source>
        <dbReference type="EMBL" id="RKO61860.1"/>
    </source>
</evidence>
<dbReference type="AlphaFoldDB" id="A0A420VEB9"/>
<evidence type="ECO:0000313" key="3">
    <source>
        <dbReference type="Proteomes" id="UP000286235"/>
    </source>
</evidence>
<feature type="transmembrane region" description="Helical" evidence="1">
    <location>
        <begin position="6"/>
        <end position="27"/>
    </location>
</feature>
<organism evidence="2 3">
    <name type="scientific">Caldibacillus debilis GB1</name>
    <dbReference type="NCBI Taxonomy" id="1339248"/>
    <lineage>
        <taxon>Bacteria</taxon>
        <taxon>Bacillati</taxon>
        <taxon>Bacillota</taxon>
        <taxon>Bacilli</taxon>
        <taxon>Bacillales</taxon>
        <taxon>Bacillaceae</taxon>
        <taxon>Caldibacillus</taxon>
    </lineage>
</organism>
<dbReference type="PANTHER" id="PTHR35007:SF2">
    <property type="entry name" value="PILUS ASSEMBLE PROTEIN"/>
    <property type="match status" value="1"/>
</dbReference>
<proteinExistence type="predicted"/>
<feature type="transmembrane region" description="Helical" evidence="1">
    <location>
        <begin position="124"/>
        <end position="140"/>
    </location>
</feature>
<dbReference type="EMBL" id="AZRV01000035">
    <property type="protein sequence ID" value="RKO61860.1"/>
    <property type="molecule type" value="Genomic_DNA"/>
</dbReference>
<protein>
    <recommendedName>
        <fullName evidence="4">Flp pilus assembly protein TadC</fullName>
    </recommendedName>
</protein>
<comment type="caution">
    <text evidence="2">The sequence shown here is derived from an EMBL/GenBank/DDBJ whole genome shotgun (WGS) entry which is preliminary data.</text>
</comment>
<evidence type="ECO:0000256" key="1">
    <source>
        <dbReference type="SAM" id="Phobius"/>
    </source>
</evidence>
<dbReference type="PANTHER" id="PTHR35007">
    <property type="entry name" value="INTEGRAL MEMBRANE PROTEIN-RELATED"/>
    <property type="match status" value="1"/>
</dbReference>
<dbReference type="RefSeq" id="WP_120669340.1">
    <property type="nucleotide sequence ID" value="NZ_AZRV01000035.1"/>
</dbReference>
<keyword evidence="1" id="KW-0472">Membrane</keyword>
<name>A0A420VEB9_9BACI</name>
<reference evidence="2 3" key="1">
    <citation type="submission" date="2013-12" db="EMBL/GenBank/DDBJ databases">
        <title>Genome and proteome characterization of Caldibacillus debilis GB1 derived from a cellulolytic aero-tolerant co-culture.</title>
        <authorList>
            <person name="Wushke S.T."/>
            <person name="Zhang X."/>
            <person name="Fristensky B."/>
            <person name="Wilkins J.A."/>
            <person name="Levin D.B."/>
            <person name="Sparling R."/>
        </authorList>
    </citation>
    <scope>NUCLEOTIDE SEQUENCE [LARGE SCALE GENOMIC DNA]</scope>
    <source>
        <strain evidence="2 3">GB1</strain>
    </source>
</reference>
<keyword evidence="3" id="KW-1185">Reference proteome</keyword>
<feature type="transmembrane region" description="Helical" evidence="1">
    <location>
        <begin position="101"/>
        <end position="118"/>
    </location>
</feature>
<sequence>MTIVFLMLGGAVIAFIFARSLFTLLFSMQNYGIHKERLRQLQRAGEGKPEPDTASQLVETLTKPIIRYILPKLKPIDTNKLEKELRLAGWDRYFDPSTYRAMNILLKVAGVVALLAIWPIEPVFAVVFALLFFFLFGFLLKNGVKNVKEVLFNEFPDFISIIQGYLMAGVPLTKAVEETIPYVGDAWKGLLKDFVMNCNLYSVPEAIEKLCDEVDVFEIREFFSLVKLNLEQGINIKECFEAQAEKITEMQTEAMMNKIGRRQTMTIVIQAPLFLCIFVVAGMPTFYSMMTFQTL</sequence>
<accession>A0A420VEB9</accession>
<keyword evidence="1" id="KW-1133">Transmembrane helix</keyword>
<evidence type="ECO:0008006" key="4">
    <source>
        <dbReference type="Google" id="ProtNLM"/>
    </source>
</evidence>
<feature type="transmembrane region" description="Helical" evidence="1">
    <location>
        <begin position="265"/>
        <end position="287"/>
    </location>
</feature>
<dbReference type="Proteomes" id="UP000286235">
    <property type="component" value="Unassembled WGS sequence"/>
</dbReference>
<keyword evidence="1" id="KW-0812">Transmembrane</keyword>
<gene>
    <name evidence="2" type="ORF">Cdeb_01355</name>
</gene>